<dbReference type="EMBL" id="CAJHUB010000671">
    <property type="protein sequence ID" value="CAD7673295.1"/>
    <property type="molecule type" value="Genomic_DNA"/>
</dbReference>
<keyword evidence="2" id="KW-1185">Reference proteome</keyword>
<sequence length="58" mass="6675">MPILCTTPDTQRLRLSCQNLQHQHPLNLLGMGNLTLPPDVWIQDYRVGPGICFNKLFR</sequence>
<name>A0A811YC04_NYCPR</name>
<reference evidence="1" key="1">
    <citation type="submission" date="2020-12" db="EMBL/GenBank/DDBJ databases">
        <authorList>
            <consortium name="Molecular Ecology Group"/>
        </authorList>
    </citation>
    <scope>NUCLEOTIDE SEQUENCE</scope>
    <source>
        <strain evidence="1">TBG_1078</strain>
    </source>
</reference>
<gene>
    <name evidence="1" type="ORF">NYPRO_LOCUS6090</name>
</gene>
<evidence type="ECO:0000313" key="2">
    <source>
        <dbReference type="Proteomes" id="UP000645828"/>
    </source>
</evidence>
<proteinExistence type="predicted"/>
<dbReference type="Proteomes" id="UP000645828">
    <property type="component" value="Unassembled WGS sequence"/>
</dbReference>
<comment type="caution">
    <text evidence="1">The sequence shown here is derived from an EMBL/GenBank/DDBJ whole genome shotgun (WGS) entry which is preliminary data.</text>
</comment>
<accession>A0A811YC04</accession>
<organism evidence="1 2">
    <name type="scientific">Nyctereutes procyonoides</name>
    <name type="common">Raccoon dog</name>
    <name type="synonym">Canis procyonoides</name>
    <dbReference type="NCBI Taxonomy" id="34880"/>
    <lineage>
        <taxon>Eukaryota</taxon>
        <taxon>Metazoa</taxon>
        <taxon>Chordata</taxon>
        <taxon>Craniata</taxon>
        <taxon>Vertebrata</taxon>
        <taxon>Euteleostomi</taxon>
        <taxon>Mammalia</taxon>
        <taxon>Eutheria</taxon>
        <taxon>Laurasiatheria</taxon>
        <taxon>Carnivora</taxon>
        <taxon>Caniformia</taxon>
        <taxon>Canidae</taxon>
        <taxon>Nyctereutes</taxon>
    </lineage>
</organism>
<dbReference type="AlphaFoldDB" id="A0A811YC04"/>
<evidence type="ECO:0000313" key="1">
    <source>
        <dbReference type="EMBL" id="CAD7673295.1"/>
    </source>
</evidence>
<protein>
    <submittedName>
        <fullName evidence="1">(raccoon dog) hypothetical protein</fullName>
    </submittedName>
</protein>